<accession>A0A9P6K8Z9</accession>
<comment type="caution">
    <text evidence="1">The sequence shown here is derived from an EMBL/GenBank/DDBJ whole genome shotgun (WGS) entry which is preliminary data.</text>
</comment>
<feature type="non-terminal residue" evidence="1">
    <location>
        <position position="165"/>
    </location>
</feature>
<dbReference type="Proteomes" id="UP000780801">
    <property type="component" value="Unassembled WGS sequence"/>
</dbReference>
<dbReference type="EMBL" id="JAABOA010006081">
    <property type="protein sequence ID" value="KAF9570708.1"/>
    <property type="molecule type" value="Genomic_DNA"/>
</dbReference>
<reference evidence="1" key="1">
    <citation type="journal article" date="2020" name="Fungal Divers.">
        <title>Resolving the Mortierellaceae phylogeny through synthesis of multi-gene phylogenetics and phylogenomics.</title>
        <authorList>
            <person name="Vandepol N."/>
            <person name="Liber J."/>
            <person name="Desiro A."/>
            <person name="Na H."/>
            <person name="Kennedy M."/>
            <person name="Barry K."/>
            <person name="Grigoriev I.V."/>
            <person name="Miller A.N."/>
            <person name="O'Donnell K."/>
            <person name="Stajich J.E."/>
            <person name="Bonito G."/>
        </authorList>
    </citation>
    <scope>NUCLEOTIDE SEQUENCE</scope>
    <source>
        <strain evidence="1">KOD1015</strain>
    </source>
</reference>
<proteinExistence type="predicted"/>
<dbReference type="AlphaFoldDB" id="A0A9P6K8Z9"/>
<dbReference type="OrthoDB" id="5598377at2759"/>
<evidence type="ECO:0000313" key="1">
    <source>
        <dbReference type="EMBL" id="KAF9570708.1"/>
    </source>
</evidence>
<evidence type="ECO:0000313" key="2">
    <source>
        <dbReference type="Proteomes" id="UP000780801"/>
    </source>
</evidence>
<organism evidence="1 2">
    <name type="scientific">Lunasporangiospora selenospora</name>
    <dbReference type="NCBI Taxonomy" id="979761"/>
    <lineage>
        <taxon>Eukaryota</taxon>
        <taxon>Fungi</taxon>
        <taxon>Fungi incertae sedis</taxon>
        <taxon>Mucoromycota</taxon>
        <taxon>Mortierellomycotina</taxon>
        <taxon>Mortierellomycetes</taxon>
        <taxon>Mortierellales</taxon>
        <taxon>Mortierellaceae</taxon>
        <taxon>Lunasporangiospora</taxon>
    </lineage>
</organism>
<name>A0A9P6K8Z9_9FUNG</name>
<protein>
    <submittedName>
        <fullName evidence="1">Uncharacterized protein</fullName>
    </submittedName>
</protein>
<sequence length="165" mass="19558">MEHNKRTLQERRIELLVKEEEARISQDPLEIMYREDLEEIEKCLEQKTIASMEELALKAGARWTERGERSNQYFFQAIKQRRVKRLISSLRHPTDGLTYKSPEDIGNHARDFYQELYSPEDVDGTASQLLLETLRGRPKVKEEDNEKLLDRLKMEELFTLADYTP</sequence>
<keyword evidence="2" id="KW-1185">Reference proteome</keyword>
<gene>
    <name evidence="1" type="ORF">BGW38_008714</name>
</gene>